<organism evidence="4">
    <name type="scientific">Alexandrium monilatum</name>
    <dbReference type="NCBI Taxonomy" id="311494"/>
    <lineage>
        <taxon>Eukaryota</taxon>
        <taxon>Sar</taxon>
        <taxon>Alveolata</taxon>
        <taxon>Dinophyceae</taxon>
        <taxon>Gonyaulacales</taxon>
        <taxon>Pyrocystaceae</taxon>
        <taxon>Alexandrium</taxon>
    </lineage>
</organism>
<dbReference type="EMBL" id="HBNR01075254">
    <property type="protein sequence ID" value="CAE4651579.1"/>
    <property type="molecule type" value="Transcribed_RNA"/>
</dbReference>
<reference evidence="4" key="1">
    <citation type="submission" date="2021-01" db="EMBL/GenBank/DDBJ databases">
        <authorList>
            <person name="Corre E."/>
            <person name="Pelletier E."/>
            <person name="Niang G."/>
            <person name="Scheremetjew M."/>
            <person name="Finn R."/>
            <person name="Kale V."/>
            <person name="Holt S."/>
            <person name="Cochrane G."/>
            <person name="Meng A."/>
            <person name="Brown T."/>
            <person name="Cohen L."/>
        </authorList>
    </citation>
    <scope>NUCLEOTIDE SEQUENCE</scope>
    <source>
        <strain evidence="4">CCMP3105</strain>
    </source>
</reference>
<feature type="compositionally biased region" description="Basic and acidic residues" evidence="2">
    <location>
        <begin position="102"/>
        <end position="112"/>
    </location>
</feature>
<gene>
    <name evidence="4" type="ORF">AMON00008_LOCUS53447</name>
</gene>
<sequence length="384" mass="41961">MGGAMVAPPPPSAPSAAAAGLSLLQAAFSAASGTTPVQAHPDPASLPQRKGSTSSLDLELSPKDPEDKPAEPTAGWALLRAALNLQMALHSGSRQVGGEVGTKARDSRKTSVDEDDEERWERERAFDIADSLEGGTARETATDFTMPLRRSSRLWRFRILRSEDRLSARMVTESGDFLIHAQVLPQERQISFFLYDPLDKRGLFKGATPAFSLGFNQAHTEWRLVQEHCDHCRLTPSHLSCARTGRRQQLFYARHSRETVGGGICNCIEAVIPGIYSDNTAVTWCAMLGREDLGSFRGARSSETQQLVTALPSWSDEVGSLVMDFKGRNVLSSAKNLQLALRQRPAHTILQFGKLGPSTFGLDFKYPLSAAQAFGLAMTTVFWT</sequence>
<dbReference type="PANTHER" id="PTHR16517">
    <property type="entry name" value="TUBBY-RELATED"/>
    <property type="match status" value="1"/>
</dbReference>
<evidence type="ECO:0000313" key="4">
    <source>
        <dbReference type="EMBL" id="CAE4651579.1"/>
    </source>
</evidence>
<name>A0A7S4VKX7_9DINO</name>
<feature type="compositionally biased region" description="Basic and acidic residues" evidence="2">
    <location>
        <begin position="60"/>
        <end position="70"/>
    </location>
</feature>
<dbReference type="Pfam" id="PF01167">
    <property type="entry name" value="Tub"/>
    <property type="match status" value="1"/>
</dbReference>
<evidence type="ECO:0000256" key="1">
    <source>
        <dbReference type="ARBA" id="ARBA00007129"/>
    </source>
</evidence>
<feature type="region of interest" description="Disordered" evidence="2">
    <location>
        <begin position="92"/>
        <end position="120"/>
    </location>
</feature>
<proteinExistence type="inferred from homology"/>
<dbReference type="PANTHER" id="PTHR16517:SF7">
    <property type="entry name" value="PROTEIN KING TUBBY"/>
    <property type="match status" value="1"/>
</dbReference>
<protein>
    <recommendedName>
        <fullName evidence="3">Tubby C-terminal domain-containing protein</fullName>
    </recommendedName>
</protein>
<dbReference type="InterPro" id="IPR025659">
    <property type="entry name" value="Tubby-like_C"/>
</dbReference>
<feature type="domain" description="Tubby C-terminal" evidence="3">
    <location>
        <begin position="247"/>
        <end position="380"/>
    </location>
</feature>
<evidence type="ECO:0000259" key="3">
    <source>
        <dbReference type="Pfam" id="PF01167"/>
    </source>
</evidence>
<dbReference type="Gene3D" id="3.20.90.10">
    <property type="entry name" value="Tubby Protein, Chain A"/>
    <property type="match status" value="1"/>
</dbReference>
<feature type="region of interest" description="Disordered" evidence="2">
    <location>
        <begin position="31"/>
        <end position="71"/>
    </location>
</feature>
<dbReference type="AlphaFoldDB" id="A0A7S4VKX7"/>
<evidence type="ECO:0000256" key="2">
    <source>
        <dbReference type="SAM" id="MobiDB-lite"/>
    </source>
</evidence>
<dbReference type="SUPFAM" id="SSF54518">
    <property type="entry name" value="Tubby C-terminal domain-like"/>
    <property type="match status" value="1"/>
</dbReference>
<accession>A0A7S4VKX7</accession>
<dbReference type="PRINTS" id="PR01573">
    <property type="entry name" value="SUPERTUBBY"/>
</dbReference>
<dbReference type="InterPro" id="IPR000007">
    <property type="entry name" value="Tubby_C"/>
</dbReference>
<comment type="similarity">
    <text evidence="1">Belongs to the TUB family.</text>
</comment>